<feature type="region of interest" description="Disordered" evidence="2">
    <location>
        <begin position="23"/>
        <end position="151"/>
    </location>
</feature>
<dbReference type="PANTHER" id="PTHR46430">
    <property type="entry name" value="PROTEIN SKT5-RELATED"/>
    <property type="match status" value="1"/>
</dbReference>
<protein>
    <submittedName>
        <fullName evidence="3">Uncharacterized protein</fullName>
    </submittedName>
</protein>
<proteinExistence type="predicted"/>
<name>A0A0D1CMD2_MYCMD</name>
<dbReference type="GO" id="GO:0031505">
    <property type="term" value="P:fungal-type cell wall organization"/>
    <property type="evidence" value="ECO:0000318"/>
    <property type="project" value="GO_Central"/>
</dbReference>
<dbReference type="Gene3D" id="1.25.40.10">
    <property type="entry name" value="Tetratricopeptide repeat domain"/>
    <property type="match status" value="2"/>
</dbReference>
<dbReference type="eggNOG" id="KOG1550">
    <property type="taxonomic scope" value="Eukaryota"/>
</dbReference>
<dbReference type="InterPro" id="IPR006597">
    <property type="entry name" value="Sel1-like"/>
</dbReference>
<evidence type="ECO:0000313" key="3">
    <source>
        <dbReference type="EMBL" id="KIS67878.1"/>
    </source>
</evidence>
<reference evidence="3 4" key="1">
    <citation type="journal article" date="2006" name="Nature">
        <title>Insights from the genome of the biotrophic fungal plant pathogen Ustilago maydis.</title>
        <authorList>
            <person name="Kamper J."/>
            <person name="Kahmann R."/>
            <person name="Bolker M."/>
            <person name="Ma L.J."/>
            <person name="Brefort T."/>
            <person name="Saville B.J."/>
            <person name="Banuett F."/>
            <person name="Kronstad J.W."/>
            <person name="Gold S.E."/>
            <person name="Muller O."/>
            <person name="Perlin M.H."/>
            <person name="Wosten H.A."/>
            <person name="de Vries R."/>
            <person name="Ruiz-Herrera J."/>
            <person name="Reynaga-Pena C.G."/>
            <person name="Snetselaar K."/>
            <person name="McCann M."/>
            <person name="Perez-Martin J."/>
            <person name="Feldbrugge M."/>
            <person name="Basse C.W."/>
            <person name="Steinberg G."/>
            <person name="Ibeas J.I."/>
            <person name="Holloman W."/>
            <person name="Guzman P."/>
            <person name="Farman M."/>
            <person name="Stajich J.E."/>
            <person name="Sentandreu R."/>
            <person name="Gonzalez-Prieto J.M."/>
            <person name="Kennell J.C."/>
            <person name="Molina L."/>
            <person name="Schirawski J."/>
            <person name="Mendoza-Mendoza A."/>
            <person name="Greilinger D."/>
            <person name="Munch K."/>
            <person name="Rossel N."/>
            <person name="Scherer M."/>
            <person name="Vranes M."/>
            <person name="Ladendorf O."/>
            <person name="Vincon V."/>
            <person name="Fuchs U."/>
            <person name="Sandrock B."/>
            <person name="Meng S."/>
            <person name="Ho E.C."/>
            <person name="Cahill M.J."/>
            <person name="Boyce K.J."/>
            <person name="Klose J."/>
            <person name="Klosterman S.J."/>
            <person name="Deelstra H.J."/>
            <person name="Ortiz-Castellanos L."/>
            <person name="Li W."/>
            <person name="Sanchez-Alonso P."/>
            <person name="Schreier P.H."/>
            <person name="Hauser-Hahn I."/>
            <person name="Vaupel M."/>
            <person name="Koopmann E."/>
            <person name="Friedrich G."/>
            <person name="Voss H."/>
            <person name="Schluter T."/>
            <person name="Margolis J."/>
            <person name="Platt D."/>
            <person name="Swimmer C."/>
            <person name="Gnirke A."/>
            <person name="Chen F."/>
            <person name="Vysotskaia V."/>
            <person name="Mannhaupt G."/>
            <person name="Guldener U."/>
            <person name="Munsterkotter M."/>
            <person name="Haase D."/>
            <person name="Oesterheld M."/>
            <person name="Mewes H.W."/>
            <person name="Mauceli E.W."/>
            <person name="DeCaprio D."/>
            <person name="Wade C.M."/>
            <person name="Butler J."/>
            <person name="Young S."/>
            <person name="Jaffe D.B."/>
            <person name="Calvo S."/>
            <person name="Nusbaum C."/>
            <person name="Galagan J."/>
            <person name="Birren B.W."/>
        </authorList>
    </citation>
    <scope>NUCLEOTIDE SEQUENCE [LARGE SCALE GENOMIC DNA]</scope>
    <source>
        <strain evidence="4">DSM 14603 / FGSC 9021 / UM521</strain>
    </source>
</reference>
<keyword evidence="4" id="KW-1185">Reference proteome</keyword>
<feature type="region of interest" description="Disordered" evidence="2">
    <location>
        <begin position="908"/>
        <end position="929"/>
    </location>
</feature>
<dbReference type="RefSeq" id="XP_011390560.1">
    <property type="nucleotide sequence ID" value="XM_011392258.1"/>
</dbReference>
<feature type="compositionally biased region" description="Low complexity" evidence="2">
    <location>
        <begin position="38"/>
        <end position="107"/>
    </location>
</feature>
<evidence type="ECO:0000256" key="2">
    <source>
        <dbReference type="SAM" id="MobiDB-lite"/>
    </source>
</evidence>
<evidence type="ECO:0000313" key="4">
    <source>
        <dbReference type="Proteomes" id="UP000000561"/>
    </source>
</evidence>
<organism evidence="3 4">
    <name type="scientific">Mycosarcoma maydis</name>
    <name type="common">Corn smut fungus</name>
    <name type="synonym">Ustilago maydis</name>
    <dbReference type="NCBI Taxonomy" id="5270"/>
    <lineage>
        <taxon>Eukaryota</taxon>
        <taxon>Fungi</taxon>
        <taxon>Dikarya</taxon>
        <taxon>Basidiomycota</taxon>
        <taxon>Ustilaginomycotina</taxon>
        <taxon>Ustilaginomycetes</taxon>
        <taxon>Ustilaginales</taxon>
        <taxon>Ustilaginaceae</taxon>
        <taxon>Mycosarcoma</taxon>
    </lineage>
</organism>
<feature type="region of interest" description="Disordered" evidence="2">
    <location>
        <begin position="215"/>
        <end position="235"/>
    </location>
</feature>
<feature type="region of interest" description="Disordered" evidence="2">
    <location>
        <begin position="290"/>
        <end position="347"/>
    </location>
</feature>
<accession>A0A0D1CMD2</accession>
<dbReference type="InterPro" id="IPR011990">
    <property type="entry name" value="TPR-like_helical_dom_sf"/>
</dbReference>
<dbReference type="STRING" id="237631.A0A0D1CMD2"/>
<feature type="compositionally biased region" description="Polar residues" evidence="2">
    <location>
        <begin position="223"/>
        <end position="233"/>
    </location>
</feature>
<dbReference type="GeneID" id="23567391"/>
<dbReference type="SUPFAM" id="SSF81901">
    <property type="entry name" value="HCP-like"/>
    <property type="match status" value="1"/>
</dbReference>
<feature type="compositionally biased region" description="Polar residues" evidence="2">
    <location>
        <begin position="529"/>
        <end position="540"/>
    </location>
</feature>
<gene>
    <name evidence="3" type="ORF">UMAG_11518</name>
</gene>
<dbReference type="InterPro" id="IPR051726">
    <property type="entry name" value="Chitin_Synth_Reg"/>
</dbReference>
<dbReference type="InParanoid" id="A0A0D1CMD2"/>
<dbReference type="KEGG" id="uma:UMAG_11518"/>
<sequence>MSMPTAESDESLSAAYASNYDNAYASPQYHQQQHHHSSAQQHKTQLQQLQQQNSTSSNNAEVAPVSSSASSSNAGLSRQGGSVGSSGSQSYYSSTTAIPQQQQAAAHPYPPQYSNYHQLHHHPQHYPSPPTGAYRPPRHISSNYPEQSHSAASISANAANAAAAHLAPTAISSTMYAQSNISMPALRPVGADPSARAPPLADDFGDSFANMNLYGTPKLGPQRSKSPAYTSASGDAAASTKGIASAASVRANAMFANQEIHQSASEVQPENSLAAIADHIDQAAADLDPNVAAGSASTPSHNDHSSSHHTMGSSAYHTNQSGAGAGSGAGSGGGAHPDWNPQHVTGSSANHAAYAGHYGSGVRQHSAPSEHPPGASGGGQYAAGSADGHAAGAADGNQMSWDPNAAAAAGYYANQGGAANGAAPLYHAFQPQALHSAGYPFSAQAGHAPYAGAGAATGAPSNYESNPYFAAASGYLGFPEGAAPGFPPGADPYGGAAGGPGMIAMAGAGGVRPNMLSRQGTQLSMMSTNSNSLAGMGSTNPRRKSKDAAPQQTLPFNKSFVAEYRQRMKGDPDPEAQFAYAKYLIEAAKKVHDPADGPKQQRKYRDTLLSESLKLIKRLATTGMGLGKPPYAEAQFFLANCFGNGSLGLQVDHEKAYNLYVQASKQNHPAATYRTAVCNEVGAGTRRDHHRAVLFYRKASALGDTAGMYKLGMVLLNGMLGQPRNVREAIVWLKRAAAQADEDNPHALHELGLLHEKATNGVVLHDEAYARELFTQAAQLGYSPSQFKLGSAYEYGNLTCPVDPRRSIAWYTKAAQKGDGESELALSGWYLTGSEGVLKQSDSEAYLWARRAATKGIPKAEYAVGYYSEVGIGVAANLDEAKRWYMRAAAQGNKRAMQRLTELKKLKGGMGKKGARPTRKDAEKECVVM</sequence>
<dbReference type="VEuPathDB" id="FungiDB:UMAG_11518"/>
<dbReference type="Pfam" id="PF08238">
    <property type="entry name" value="Sel1"/>
    <property type="match status" value="7"/>
</dbReference>
<dbReference type="PANTHER" id="PTHR46430:SF3">
    <property type="entry name" value="ACTIVATOR OF C KINASE PROTEIN 1"/>
    <property type="match status" value="1"/>
</dbReference>
<feature type="compositionally biased region" description="Low complexity" evidence="2">
    <location>
        <begin position="382"/>
        <end position="396"/>
    </location>
</feature>
<dbReference type="EMBL" id="CM003150">
    <property type="protein sequence ID" value="KIS67878.1"/>
    <property type="molecule type" value="Genomic_DNA"/>
</dbReference>
<dbReference type="OrthoDB" id="272077at2759"/>
<evidence type="ECO:0000256" key="1">
    <source>
        <dbReference type="ARBA" id="ARBA00022737"/>
    </source>
</evidence>
<dbReference type="AlphaFoldDB" id="A0A0D1CMD2"/>
<dbReference type="Proteomes" id="UP000000561">
    <property type="component" value="Chromosome 11"/>
</dbReference>
<keyword evidence="1" id="KW-0677">Repeat</keyword>
<feature type="compositionally biased region" description="Basic and acidic residues" evidence="2">
    <location>
        <begin position="918"/>
        <end position="929"/>
    </location>
</feature>
<feature type="compositionally biased region" description="Polar residues" evidence="2">
    <location>
        <begin position="308"/>
        <end position="320"/>
    </location>
</feature>
<dbReference type="SMART" id="SM00671">
    <property type="entry name" value="SEL1"/>
    <property type="match status" value="7"/>
</dbReference>
<feature type="compositionally biased region" description="Gly residues" evidence="2">
    <location>
        <begin position="323"/>
        <end position="335"/>
    </location>
</feature>
<feature type="region of interest" description="Disordered" evidence="2">
    <location>
        <begin position="529"/>
        <end position="551"/>
    </location>
</feature>
<feature type="region of interest" description="Disordered" evidence="2">
    <location>
        <begin position="359"/>
        <end position="397"/>
    </location>
</feature>